<dbReference type="EMBL" id="CM037155">
    <property type="protein sequence ID" value="KAH7846697.1"/>
    <property type="molecule type" value="Genomic_DNA"/>
</dbReference>
<comment type="caution">
    <text evidence="1">The sequence shown here is derived from an EMBL/GenBank/DDBJ whole genome shotgun (WGS) entry which is preliminary data.</text>
</comment>
<dbReference type="Proteomes" id="UP000828048">
    <property type="component" value="Chromosome 5"/>
</dbReference>
<gene>
    <name evidence="1" type="ORF">Vadar_017080</name>
</gene>
<name>A0ACB7Y096_9ERIC</name>
<organism evidence="1 2">
    <name type="scientific">Vaccinium darrowii</name>
    <dbReference type="NCBI Taxonomy" id="229202"/>
    <lineage>
        <taxon>Eukaryota</taxon>
        <taxon>Viridiplantae</taxon>
        <taxon>Streptophyta</taxon>
        <taxon>Embryophyta</taxon>
        <taxon>Tracheophyta</taxon>
        <taxon>Spermatophyta</taxon>
        <taxon>Magnoliopsida</taxon>
        <taxon>eudicotyledons</taxon>
        <taxon>Gunneridae</taxon>
        <taxon>Pentapetalae</taxon>
        <taxon>asterids</taxon>
        <taxon>Ericales</taxon>
        <taxon>Ericaceae</taxon>
        <taxon>Vaccinioideae</taxon>
        <taxon>Vaccinieae</taxon>
        <taxon>Vaccinium</taxon>
    </lineage>
</organism>
<proteinExistence type="predicted"/>
<reference evidence="1 2" key="1">
    <citation type="journal article" date="2021" name="Hortic Res">
        <title>High-quality reference genome and annotation aids understanding of berry development for evergreen blueberry (Vaccinium darrowii).</title>
        <authorList>
            <person name="Yu J."/>
            <person name="Hulse-Kemp A.M."/>
            <person name="Babiker E."/>
            <person name="Staton M."/>
        </authorList>
    </citation>
    <scope>NUCLEOTIDE SEQUENCE [LARGE SCALE GENOMIC DNA]</scope>
    <source>
        <strain evidence="2">cv. NJ 8807/NJ 8810</strain>
        <tissue evidence="1">Young leaf</tissue>
    </source>
</reference>
<protein>
    <submittedName>
        <fullName evidence="1">Uncharacterized protein</fullName>
    </submittedName>
</protein>
<accession>A0ACB7Y096</accession>
<evidence type="ECO:0000313" key="1">
    <source>
        <dbReference type="EMBL" id="KAH7846697.1"/>
    </source>
</evidence>
<sequence>MELFRKAITVKLSHKDKYLVAEDDQESVSLDRDSSSENAIWSVQFFETERYLRLKSCYGKYLTASDTPFSIGSAGLKVVQAIPRKLDSSTEWEPIRDGFSVRFRTPNGSFLRPNGGLPPWRNSVTHDVPYKMGTQEKVLWDVEVVDATPKTPLMSPSPNNRRDSTLKVDFPVKRTPPTLEPKATKFTNAKQRIMAFTRGEMKSTRV</sequence>
<keyword evidence="2" id="KW-1185">Reference proteome</keyword>
<evidence type="ECO:0000313" key="2">
    <source>
        <dbReference type="Proteomes" id="UP000828048"/>
    </source>
</evidence>